<dbReference type="AlphaFoldDB" id="A0A5A7UM16"/>
<reference evidence="1 2" key="1">
    <citation type="submission" date="2019-08" db="EMBL/GenBank/DDBJ databases">
        <title>Draft genome sequences of two oriental melons (Cucumis melo L. var makuwa).</title>
        <authorList>
            <person name="Kwon S.-Y."/>
        </authorList>
    </citation>
    <scope>NUCLEOTIDE SEQUENCE [LARGE SCALE GENOMIC DNA]</scope>
    <source>
        <strain evidence="2">cv. SW 3</strain>
        <tissue evidence="1">Leaf</tissue>
    </source>
</reference>
<dbReference type="OrthoDB" id="10610093at2759"/>
<evidence type="ECO:0000313" key="1">
    <source>
        <dbReference type="EMBL" id="KAA0056234.1"/>
    </source>
</evidence>
<protein>
    <submittedName>
        <fullName evidence="1">Uncharacterized protein</fullName>
    </submittedName>
</protein>
<dbReference type="Proteomes" id="UP000321393">
    <property type="component" value="Unassembled WGS sequence"/>
</dbReference>
<sequence length="333" mass="37352">MESSSESSNMEVGKAYKKKTSPQYLAYCIEKNALDGCPEIKKKDAFRGERPWGDLVCDPWIYDRETLKEGKSTETPLVAASESGLGVFRKRKTRLCSLTEVDLLRTALWGRASSSAKCERELLFLFRQVEESSNSPWWIEPTYVAKYMDDLWLGVKGQPRSDIVGFLRNLFQPKSFVQTDFWGAKIQSPEGNSPDRTQRSLSNHLVEKEVLERCQPGGVPREHTAIVVSLFILVTLVIVNKVSTSRKKLLFGSAILQAQAEILLVRVMVEACLTIRPTGRTETKVSHSDLGVPCGRALAQQIKVVHELGLERCQTVRFLSTIDVKGKTAMSQP</sequence>
<organism evidence="1 2">
    <name type="scientific">Cucumis melo var. makuwa</name>
    <name type="common">Oriental melon</name>
    <dbReference type="NCBI Taxonomy" id="1194695"/>
    <lineage>
        <taxon>Eukaryota</taxon>
        <taxon>Viridiplantae</taxon>
        <taxon>Streptophyta</taxon>
        <taxon>Embryophyta</taxon>
        <taxon>Tracheophyta</taxon>
        <taxon>Spermatophyta</taxon>
        <taxon>Magnoliopsida</taxon>
        <taxon>eudicotyledons</taxon>
        <taxon>Gunneridae</taxon>
        <taxon>Pentapetalae</taxon>
        <taxon>rosids</taxon>
        <taxon>fabids</taxon>
        <taxon>Cucurbitales</taxon>
        <taxon>Cucurbitaceae</taxon>
        <taxon>Benincaseae</taxon>
        <taxon>Cucumis</taxon>
    </lineage>
</organism>
<dbReference type="EMBL" id="SSTE01007911">
    <property type="protein sequence ID" value="KAA0056234.1"/>
    <property type="molecule type" value="Genomic_DNA"/>
</dbReference>
<evidence type="ECO:0000313" key="2">
    <source>
        <dbReference type="Proteomes" id="UP000321393"/>
    </source>
</evidence>
<proteinExistence type="predicted"/>
<name>A0A5A7UM16_CUCMM</name>
<dbReference type="AntiFam" id="ANF00275">
    <property type="entry name" value="Spurious translation from rRNA (DUF6467)"/>
</dbReference>
<gene>
    <name evidence="1" type="ORF">E6C27_scaffold2346G00010</name>
</gene>
<accession>A0A5A7UM16</accession>
<comment type="caution">
    <text evidence="1">The sequence shown here is derived from an EMBL/GenBank/DDBJ whole genome shotgun (WGS) entry which is preliminary data.</text>
</comment>